<gene>
    <name evidence="1" type="ORF">ACIBG2_51825</name>
</gene>
<protein>
    <recommendedName>
        <fullName evidence="3">Tetratricopeptide repeat protein</fullName>
    </recommendedName>
</protein>
<evidence type="ECO:0000313" key="2">
    <source>
        <dbReference type="Proteomes" id="UP001612741"/>
    </source>
</evidence>
<accession>A0ABW7ZCQ8</accession>
<dbReference type="Proteomes" id="UP001612741">
    <property type="component" value="Unassembled WGS sequence"/>
</dbReference>
<proteinExistence type="predicted"/>
<dbReference type="RefSeq" id="WP_397092408.1">
    <property type="nucleotide sequence ID" value="NZ_JBITGY010000029.1"/>
</dbReference>
<reference evidence="1 2" key="1">
    <citation type="submission" date="2024-10" db="EMBL/GenBank/DDBJ databases">
        <title>The Natural Products Discovery Center: Release of the First 8490 Sequenced Strains for Exploring Actinobacteria Biosynthetic Diversity.</title>
        <authorList>
            <person name="Kalkreuter E."/>
            <person name="Kautsar S.A."/>
            <person name="Yang D."/>
            <person name="Bader C.D."/>
            <person name="Teijaro C.N."/>
            <person name="Fluegel L."/>
            <person name="Davis C.M."/>
            <person name="Simpson J.R."/>
            <person name="Lauterbach L."/>
            <person name="Steele A.D."/>
            <person name="Gui C."/>
            <person name="Meng S."/>
            <person name="Li G."/>
            <person name="Viehrig K."/>
            <person name="Ye F."/>
            <person name="Su P."/>
            <person name="Kiefer A.F."/>
            <person name="Nichols A."/>
            <person name="Cepeda A.J."/>
            <person name="Yan W."/>
            <person name="Fan B."/>
            <person name="Jiang Y."/>
            <person name="Adhikari A."/>
            <person name="Zheng C.-J."/>
            <person name="Schuster L."/>
            <person name="Cowan T.M."/>
            <person name="Smanski M.J."/>
            <person name="Chevrette M.G."/>
            <person name="De Carvalho L.P.S."/>
            <person name="Shen B."/>
        </authorList>
    </citation>
    <scope>NUCLEOTIDE SEQUENCE [LARGE SCALE GENOMIC DNA]</scope>
    <source>
        <strain evidence="1 2">NPDC050545</strain>
    </source>
</reference>
<evidence type="ECO:0008006" key="3">
    <source>
        <dbReference type="Google" id="ProtNLM"/>
    </source>
</evidence>
<dbReference type="EMBL" id="JBITGY010000029">
    <property type="protein sequence ID" value="MFI6505942.1"/>
    <property type="molecule type" value="Genomic_DNA"/>
</dbReference>
<keyword evidence="2" id="KW-1185">Reference proteome</keyword>
<organism evidence="1 2">
    <name type="scientific">Nonomuraea typhae</name>
    <dbReference type="NCBI Taxonomy" id="2603600"/>
    <lineage>
        <taxon>Bacteria</taxon>
        <taxon>Bacillati</taxon>
        <taxon>Actinomycetota</taxon>
        <taxon>Actinomycetes</taxon>
        <taxon>Streptosporangiales</taxon>
        <taxon>Streptosporangiaceae</taxon>
        <taxon>Nonomuraea</taxon>
    </lineage>
</organism>
<comment type="caution">
    <text evidence="1">The sequence shown here is derived from an EMBL/GenBank/DDBJ whole genome shotgun (WGS) entry which is preliminary data.</text>
</comment>
<sequence length="206" mass="23094">MTSTARPRPTRSSKTAAQQLATARGIEGIEVFDLPDGFRQILDLVEAAEDEERRDPGPGPALAGLLAASQTLVERLPEVADAHYVRGYALFLLSRQGVAVSRESLSEMIATIRLAHGHHWARYHAVVLCHEKGAYEAVTEHFAAMDRDFFATQGKDWRYLVAWQYAIDSRLRLGRIDRFETELSHLVRAYLTYSDDPDELLPGRGC</sequence>
<name>A0ABW7ZCQ8_9ACTN</name>
<evidence type="ECO:0000313" key="1">
    <source>
        <dbReference type="EMBL" id="MFI6505942.1"/>
    </source>
</evidence>